<feature type="domain" description="Radical SAM core" evidence="6">
    <location>
        <begin position="60"/>
        <end position="306"/>
    </location>
</feature>
<evidence type="ECO:0000256" key="5">
    <source>
        <dbReference type="ARBA" id="ARBA00023014"/>
    </source>
</evidence>
<evidence type="ECO:0000256" key="3">
    <source>
        <dbReference type="ARBA" id="ARBA00022723"/>
    </source>
</evidence>
<dbReference type="InterPro" id="IPR034505">
    <property type="entry name" value="Coproporphyrinogen-III_oxidase"/>
</dbReference>
<dbReference type="RefSeq" id="WP_082015564.1">
    <property type="nucleotide sequence ID" value="NZ_BBPN01000049.1"/>
</dbReference>
<dbReference type="PROSITE" id="PS51918">
    <property type="entry name" value="RADICAL_SAM"/>
    <property type="match status" value="1"/>
</dbReference>
<keyword evidence="5" id="KW-0411">Iron-sulfur</keyword>
<dbReference type="SFLD" id="SFLDS00029">
    <property type="entry name" value="Radical_SAM"/>
    <property type="match status" value="1"/>
</dbReference>
<keyword evidence="4" id="KW-0408">Iron</keyword>
<dbReference type="CDD" id="cd01335">
    <property type="entry name" value="Radical_SAM"/>
    <property type="match status" value="1"/>
</dbReference>
<protein>
    <recommendedName>
        <fullName evidence="1">Heme chaperone HemW</fullName>
    </recommendedName>
</protein>
<dbReference type="GO" id="GO:0003824">
    <property type="term" value="F:catalytic activity"/>
    <property type="evidence" value="ECO:0007669"/>
    <property type="project" value="InterPro"/>
</dbReference>
<dbReference type="OrthoDB" id="9808022at2"/>
<sequence length="489" mass="55573">MTTTVSTQGLAETHELNLGRLLDRNPQLQVPRDQYNINVTSNEGEKLSAEEVATEYGRFEGAGLPAHLYFHLPLCNYICHFCNYVKRLVPRGKEDGALRLWTDLLIEESRRYLDRFDWLPQARIESFYIGGGTAALLLNDRDYIAPLVEHVRSAYQLTDSVEFNIEGNPENFGKEHLAIARDLGFNRFSLGVQSLQDEVNDFTKRRHSTEQSLDAIRNLLDTGCPFNVDMMFGLPYQTPESVRRDMKILTDLGVPTITIYRLRNADREEMGIGNRAVWNNPVVRERLIQEGRFPELEATYEMRQAAVEVLLEAGYYPSPCGWWSRPGTYEGGNIPQTSKNKWEHYNTMIAYGPGAYGWLTGGRDEFLQTHNITDISKYVSFMQKEEGLPLAYGRKLDGHKAIGTALGFNFKANQPIVLARYQEQFGADLLGMEPFASAFAELLERGLVEMVDDGAAIKPTLDGEALHEEIIFHYFHQRIGLSDAPVCRR</sequence>
<dbReference type="SUPFAM" id="SSF102114">
    <property type="entry name" value="Radical SAM enzymes"/>
    <property type="match status" value="1"/>
</dbReference>
<dbReference type="InterPro" id="IPR013785">
    <property type="entry name" value="Aldolase_TIM"/>
</dbReference>
<dbReference type="PANTHER" id="PTHR13932:SF5">
    <property type="entry name" value="RADICAL S-ADENOSYL METHIONINE DOMAIN-CONTAINING PROTEIN 1, MITOCHONDRIAL"/>
    <property type="match status" value="1"/>
</dbReference>
<keyword evidence="8" id="KW-1185">Reference proteome</keyword>
<proteinExistence type="predicted"/>
<dbReference type="eggNOG" id="COG0635">
    <property type="taxonomic scope" value="Bacteria"/>
</dbReference>
<organism evidence="7 8">
    <name type="scientific">Streptacidiphilus jiangxiensis</name>
    <dbReference type="NCBI Taxonomy" id="235985"/>
    <lineage>
        <taxon>Bacteria</taxon>
        <taxon>Bacillati</taxon>
        <taxon>Actinomycetota</taxon>
        <taxon>Actinomycetes</taxon>
        <taxon>Kitasatosporales</taxon>
        <taxon>Streptomycetaceae</taxon>
        <taxon>Streptacidiphilus</taxon>
    </lineage>
</organism>
<dbReference type="AlphaFoldDB" id="A0A1H7Y3N0"/>
<dbReference type="STRING" id="235985.SAMN05414137_12699"/>
<evidence type="ECO:0000313" key="8">
    <source>
        <dbReference type="Proteomes" id="UP000183015"/>
    </source>
</evidence>
<dbReference type="SMART" id="SM00729">
    <property type="entry name" value="Elp3"/>
    <property type="match status" value="1"/>
</dbReference>
<dbReference type="InterPro" id="IPR058240">
    <property type="entry name" value="rSAM_sf"/>
</dbReference>
<evidence type="ECO:0000256" key="1">
    <source>
        <dbReference type="ARBA" id="ARBA00017228"/>
    </source>
</evidence>
<dbReference type="GO" id="GO:0005737">
    <property type="term" value="C:cytoplasm"/>
    <property type="evidence" value="ECO:0007669"/>
    <property type="project" value="TreeGrafter"/>
</dbReference>
<dbReference type="Gene3D" id="3.20.20.70">
    <property type="entry name" value="Aldolase class I"/>
    <property type="match status" value="1"/>
</dbReference>
<accession>A0A1H7Y3N0</accession>
<keyword evidence="3" id="KW-0479">Metal-binding</keyword>
<dbReference type="SFLD" id="SFLDG01065">
    <property type="entry name" value="anaerobic_coproporphyrinogen-I"/>
    <property type="match status" value="1"/>
</dbReference>
<evidence type="ECO:0000256" key="4">
    <source>
        <dbReference type="ARBA" id="ARBA00023004"/>
    </source>
</evidence>
<dbReference type="EMBL" id="FOAZ01000026">
    <property type="protein sequence ID" value="SEM40593.1"/>
    <property type="molecule type" value="Genomic_DNA"/>
</dbReference>
<evidence type="ECO:0000259" key="6">
    <source>
        <dbReference type="PROSITE" id="PS51918"/>
    </source>
</evidence>
<gene>
    <name evidence="7" type="ORF">SAMN05414137_12699</name>
</gene>
<evidence type="ECO:0000313" key="7">
    <source>
        <dbReference type="EMBL" id="SEM40593.1"/>
    </source>
</evidence>
<dbReference type="GO" id="GO:0046872">
    <property type="term" value="F:metal ion binding"/>
    <property type="evidence" value="ECO:0007669"/>
    <property type="project" value="UniProtKB-KW"/>
</dbReference>
<dbReference type="InterPro" id="IPR007197">
    <property type="entry name" value="rSAM"/>
</dbReference>
<evidence type="ECO:0000256" key="2">
    <source>
        <dbReference type="ARBA" id="ARBA00022691"/>
    </source>
</evidence>
<dbReference type="Pfam" id="PF04055">
    <property type="entry name" value="Radical_SAM"/>
    <property type="match status" value="1"/>
</dbReference>
<keyword evidence="2" id="KW-0949">S-adenosyl-L-methionine</keyword>
<name>A0A1H7Y3N0_STRJI</name>
<dbReference type="GO" id="GO:0051539">
    <property type="term" value="F:4 iron, 4 sulfur cluster binding"/>
    <property type="evidence" value="ECO:0007669"/>
    <property type="project" value="TreeGrafter"/>
</dbReference>
<dbReference type="Proteomes" id="UP000183015">
    <property type="component" value="Unassembled WGS sequence"/>
</dbReference>
<dbReference type="GO" id="GO:0006779">
    <property type="term" value="P:porphyrin-containing compound biosynthetic process"/>
    <property type="evidence" value="ECO:0007669"/>
    <property type="project" value="TreeGrafter"/>
</dbReference>
<reference evidence="8" key="1">
    <citation type="submission" date="2016-10" db="EMBL/GenBank/DDBJ databases">
        <authorList>
            <person name="Varghese N."/>
        </authorList>
    </citation>
    <scope>NUCLEOTIDE SEQUENCE [LARGE SCALE GENOMIC DNA]</scope>
    <source>
        <strain evidence="8">DSM 45096 / BCRC 16803 / CGMCC 4.1857 / CIP 109030 / JCM 12277 / KCTC 19219 / NBRC 100920 / 33214</strain>
    </source>
</reference>
<dbReference type="InterPro" id="IPR006638">
    <property type="entry name" value="Elp3/MiaA/NifB-like_rSAM"/>
</dbReference>
<dbReference type="PANTHER" id="PTHR13932">
    <property type="entry name" value="COPROPORPHYRINIGEN III OXIDASE"/>
    <property type="match status" value="1"/>
</dbReference>